<dbReference type="Proteomes" id="UP000175691">
    <property type="component" value="Unassembled WGS sequence"/>
</dbReference>
<dbReference type="InterPro" id="IPR006638">
    <property type="entry name" value="Elp3/MiaA/NifB-like_rSAM"/>
</dbReference>
<keyword evidence="5 15" id="KW-0004">4Fe-4S</keyword>
<dbReference type="PANTHER" id="PTHR13932">
    <property type="entry name" value="COPROPORPHYRINIGEN III OXIDASE"/>
    <property type="match status" value="1"/>
</dbReference>
<dbReference type="SMART" id="SM00729">
    <property type="entry name" value="Elp3"/>
    <property type="match status" value="1"/>
</dbReference>
<evidence type="ECO:0000256" key="1">
    <source>
        <dbReference type="ARBA" id="ARBA00004496"/>
    </source>
</evidence>
<dbReference type="PIRSF" id="PIRSF000167">
    <property type="entry name" value="HemN"/>
    <property type="match status" value="1"/>
</dbReference>
<dbReference type="EC" id="1.3.98.3" evidence="15"/>
<evidence type="ECO:0000256" key="17">
    <source>
        <dbReference type="PIRSR" id="PIRSR000167-2"/>
    </source>
</evidence>
<dbReference type="Gene3D" id="3.80.30.20">
    <property type="entry name" value="tm_1862 like domain"/>
    <property type="match status" value="1"/>
</dbReference>
<dbReference type="SFLD" id="SFLDF00277">
    <property type="entry name" value="oxygen-independent_coproporphy"/>
    <property type="match status" value="1"/>
</dbReference>
<evidence type="ECO:0000256" key="12">
    <source>
        <dbReference type="ARBA" id="ARBA00023244"/>
    </source>
</evidence>
<accession>A0A1E7ZBI5</accession>
<feature type="binding site" evidence="17">
    <location>
        <position position="68"/>
    </location>
    <ligand>
        <name>[4Fe-4S] cluster</name>
        <dbReference type="ChEBI" id="CHEBI:49883"/>
        <note>4Fe-4S-S-AdoMet</note>
    </ligand>
</feature>
<feature type="binding site" evidence="16">
    <location>
        <begin position="112"/>
        <end position="113"/>
    </location>
    <ligand>
        <name>S-adenosyl-L-methionine</name>
        <dbReference type="ChEBI" id="CHEBI:59789"/>
        <label>2</label>
    </ligand>
</feature>
<dbReference type="Pfam" id="PF04055">
    <property type="entry name" value="Radical_SAM"/>
    <property type="match status" value="1"/>
</dbReference>
<evidence type="ECO:0000256" key="4">
    <source>
        <dbReference type="ARBA" id="ARBA00011245"/>
    </source>
</evidence>
<comment type="subcellular location">
    <subcellularLocation>
        <location evidence="1 15">Cytoplasm</location>
    </subcellularLocation>
</comment>
<dbReference type="AlphaFoldDB" id="A0A1E7ZBI5"/>
<keyword evidence="8 15" id="KW-0479">Metal-binding</keyword>
<feature type="binding site" evidence="16">
    <location>
        <position position="328"/>
    </location>
    <ligand>
        <name>S-adenosyl-L-methionine</name>
        <dbReference type="ChEBI" id="CHEBI:59789"/>
        <label>1</label>
    </ligand>
</feature>
<gene>
    <name evidence="19" type="ORF">BFC18_10475</name>
</gene>
<evidence type="ECO:0000313" key="19">
    <source>
        <dbReference type="EMBL" id="OFC70867.1"/>
    </source>
</evidence>
<dbReference type="CDD" id="cd01335">
    <property type="entry name" value="Radical_SAM"/>
    <property type="match status" value="1"/>
</dbReference>
<comment type="subunit">
    <text evidence="4">Monomer.</text>
</comment>
<feature type="domain" description="Radical SAM core" evidence="18">
    <location>
        <begin position="46"/>
        <end position="278"/>
    </location>
</feature>
<evidence type="ECO:0000256" key="13">
    <source>
        <dbReference type="ARBA" id="ARBA00024295"/>
    </source>
</evidence>
<keyword evidence="10 15" id="KW-0408">Iron</keyword>
<sequence>MAISELFDPARMQKYNINGPRYTSYPTALEFGEITHLSPVEHALSQSKARSVSLYLHIPFCHSLCYYCGCNKVVTRHSEKADRYLDYLAKEMAIRSVAFAGRKVEQIHLGGGTPSFLSERQQTRLMTLIKANFDVIDDAEIGIEIDPRRVTPQYLKHLANLGFNRLSIGVQDTDYKVQDAINRVQSTSHIAHLVDYARAMNFKSVNLDLIYGLPHQTPDTFATTLAAVKAMQPERISLFSYAHLPTRFAAQRKIKDEWLPKPAEKTALMKQAVESLTRIGYELIGMDHFALPDDELAVAQRNGELHRNFQGYTTRGDLDLLGLGVSSISAIGNAYLQNPKTLNDYYGQLDSQQELAHRGLFLSASDMLRGYVIQQLMCNLSLRFDEVEKRFAIDFTHHFAAELEALREFAEDGLLKITADGITVLPSARLFIRIICMTFDAYLKDTAHQHRYSRVI</sequence>
<evidence type="ECO:0000256" key="8">
    <source>
        <dbReference type="ARBA" id="ARBA00022723"/>
    </source>
</evidence>
<dbReference type="GO" id="GO:0006782">
    <property type="term" value="P:protoporphyrinogen IX biosynthetic process"/>
    <property type="evidence" value="ECO:0007669"/>
    <property type="project" value="UniProtKB-UniPathway"/>
</dbReference>
<keyword evidence="7 15" id="KW-0949">S-adenosyl-L-methionine</keyword>
<dbReference type="SFLD" id="SFLDG01065">
    <property type="entry name" value="anaerobic_coproporphyrinogen-I"/>
    <property type="match status" value="1"/>
</dbReference>
<dbReference type="OrthoDB" id="9808022at2"/>
<dbReference type="Pfam" id="PF06969">
    <property type="entry name" value="HemN_C"/>
    <property type="match status" value="1"/>
</dbReference>
<comment type="cofactor">
    <cofactor evidence="15 17">
        <name>[4Fe-4S] cluster</name>
        <dbReference type="ChEBI" id="CHEBI:49883"/>
    </cofactor>
    <text evidence="15 17">Binds 1 [4Fe-4S] cluster. The cluster is coordinated with 3 cysteines and an exchangeable S-adenosyl-L-methionine.</text>
</comment>
<dbReference type="GO" id="GO:0004109">
    <property type="term" value="F:coproporphyrinogen oxidase activity"/>
    <property type="evidence" value="ECO:0007669"/>
    <property type="project" value="InterPro"/>
</dbReference>
<dbReference type="GO" id="GO:0005737">
    <property type="term" value="C:cytoplasm"/>
    <property type="evidence" value="ECO:0007669"/>
    <property type="project" value="UniProtKB-SubCell"/>
</dbReference>
<dbReference type="Gene3D" id="1.10.10.920">
    <property type="match status" value="1"/>
</dbReference>
<reference evidence="19 20" key="1">
    <citation type="submission" date="2016-08" db="EMBL/GenBank/DDBJ databases">
        <authorList>
            <person name="Seilhamer J.J."/>
        </authorList>
    </citation>
    <scope>NUCLEOTIDE SEQUENCE [LARGE SCALE GENOMIC DNA]</scope>
    <source>
        <strain evidence="19 20">KCTC 42603</strain>
    </source>
</reference>
<dbReference type="GO" id="GO:0046872">
    <property type="term" value="F:metal ion binding"/>
    <property type="evidence" value="ECO:0007669"/>
    <property type="project" value="UniProtKB-KW"/>
</dbReference>
<feature type="binding site" evidence="16">
    <location>
        <position position="55"/>
    </location>
    <ligand>
        <name>S-adenosyl-L-methionine</name>
        <dbReference type="ChEBI" id="CHEBI:59789"/>
        <label>1</label>
    </ligand>
</feature>
<dbReference type="GO" id="GO:0051989">
    <property type="term" value="F:coproporphyrinogen dehydrogenase activity"/>
    <property type="evidence" value="ECO:0007669"/>
    <property type="project" value="UniProtKB-EC"/>
</dbReference>
<evidence type="ECO:0000256" key="14">
    <source>
        <dbReference type="ARBA" id="ARBA00048321"/>
    </source>
</evidence>
<name>A0A1E7ZBI5_9ALTE</name>
<dbReference type="InterPro" id="IPR023404">
    <property type="entry name" value="rSAM_horseshoe"/>
</dbReference>
<dbReference type="SUPFAM" id="SSF102114">
    <property type="entry name" value="Radical SAM enzymes"/>
    <property type="match status" value="1"/>
</dbReference>
<dbReference type="InterPro" id="IPR058240">
    <property type="entry name" value="rSAM_sf"/>
</dbReference>
<dbReference type="GO" id="GO:0051539">
    <property type="term" value="F:4 iron, 4 sulfur cluster binding"/>
    <property type="evidence" value="ECO:0007669"/>
    <property type="project" value="UniProtKB-KW"/>
</dbReference>
<dbReference type="PANTHER" id="PTHR13932:SF6">
    <property type="entry name" value="OXYGEN-INDEPENDENT COPROPORPHYRINOGEN III OXIDASE"/>
    <property type="match status" value="1"/>
</dbReference>
<dbReference type="FunFam" id="3.80.30.20:FF:000012">
    <property type="entry name" value="Coproporphyrinogen-III oxidase"/>
    <property type="match status" value="1"/>
</dbReference>
<feature type="binding site" evidence="16">
    <location>
        <position position="183"/>
    </location>
    <ligand>
        <name>S-adenosyl-L-methionine</name>
        <dbReference type="ChEBI" id="CHEBI:59789"/>
        <label>2</label>
    </ligand>
</feature>
<comment type="catalytic activity">
    <reaction evidence="14 15">
        <text>coproporphyrinogen III + 2 S-adenosyl-L-methionine = protoporphyrinogen IX + 2 5'-deoxyadenosine + 2 L-methionine + 2 CO2</text>
        <dbReference type="Rhea" id="RHEA:15425"/>
        <dbReference type="ChEBI" id="CHEBI:16526"/>
        <dbReference type="ChEBI" id="CHEBI:17319"/>
        <dbReference type="ChEBI" id="CHEBI:57307"/>
        <dbReference type="ChEBI" id="CHEBI:57309"/>
        <dbReference type="ChEBI" id="CHEBI:57844"/>
        <dbReference type="ChEBI" id="CHEBI:59789"/>
        <dbReference type="EC" id="1.3.98.3"/>
    </reaction>
</comment>
<keyword evidence="20" id="KW-1185">Reference proteome</keyword>
<keyword evidence="11 15" id="KW-0411">Iron-sulfur</keyword>
<evidence type="ECO:0000256" key="7">
    <source>
        <dbReference type="ARBA" id="ARBA00022691"/>
    </source>
</evidence>
<comment type="similarity">
    <text evidence="3 15">Belongs to the anaerobic coproporphyrinogen-III oxidase family.</text>
</comment>
<evidence type="ECO:0000256" key="6">
    <source>
        <dbReference type="ARBA" id="ARBA00022490"/>
    </source>
</evidence>
<keyword evidence="6 15" id="KW-0963">Cytoplasm</keyword>
<evidence type="ECO:0000256" key="5">
    <source>
        <dbReference type="ARBA" id="ARBA00022485"/>
    </source>
</evidence>
<evidence type="ECO:0000256" key="11">
    <source>
        <dbReference type="ARBA" id="ARBA00023014"/>
    </source>
</evidence>
<protein>
    <recommendedName>
        <fullName evidence="15">Coproporphyrinogen-III oxidase</fullName>
        <ecNumber evidence="15">1.3.98.3</ecNumber>
    </recommendedName>
</protein>
<evidence type="ECO:0000256" key="16">
    <source>
        <dbReference type="PIRSR" id="PIRSR000167-1"/>
    </source>
</evidence>
<feature type="binding site" evidence="16">
    <location>
        <position position="171"/>
    </location>
    <ligand>
        <name>S-adenosyl-L-methionine</name>
        <dbReference type="ChEBI" id="CHEBI:59789"/>
        <label>2</label>
    </ligand>
</feature>
<dbReference type="InterPro" id="IPR010723">
    <property type="entry name" value="HemN_C"/>
</dbReference>
<feature type="binding site" evidence="16">
    <location>
        <begin position="67"/>
        <end position="69"/>
    </location>
    <ligand>
        <name>S-adenosyl-L-methionine</name>
        <dbReference type="ChEBI" id="CHEBI:59789"/>
        <label>2</label>
    </ligand>
</feature>
<feature type="binding site" evidence="16">
    <location>
        <position position="242"/>
    </location>
    <ligand>
        <name>S-adenosyl-L-methionine</name>
        <dbReference type="ChEBI" id="CHEBI:59789"/>
        <label>2</label>
    </ligand>
</feature>
<feature type="binding site" evidence="16">
    <location>
        <position position="144"/>
    </location>
    <ligand>
        <name>S-adenosyl-L-methionine</name>
        <dbReference type="ChEBI" id="CHEBI:59789"/>
        <label>1</label>
    </ligand>
</feature>
<dbReference type="InterPro" id="IPR004558">
    <property type="entry name" value="Coprogen_oxidase_HemN"/>
</dbReference>
<evidence type="ECO:0000256" key="10">
    <source>
        <dbReference type="ARBA" id="ARBA00023004"/>
    </source>
</evidence>
<evidence type="ECO:0000256" key="3">
    <source>
        <dbReference type="ARBA" id="ARBA00005493"/>
    </source>
</evidence>
<dbReference type="PROSITE" id="PS51918">
    <property type="entry name" value="RADICAL_SAM"/>
    <property type="match status" value="1"/>
</dbReference>
<keyword evidence="9 15" id="KW-0560">Oxidoreductase</keyword>
<comment type="pathway">
    <text evidence="2 15">Porphyrin-containing compound metabolism; protoporphyrin-IX biosynthesis; protoporphyrinogen-IX from coproporphyrinogen-III (AdoMet route): step 1/1.</text>
</comment>
<dbReference type="RefSeq" id="WP_070125259.1">
    <property type="nucleotide sequence ID" value="NZ_MDHN01000021.1"/>
</dbReference>
<dbReference type="SFLD" id="SFLDS00029">
    <property type="entry name" value="Radical_SAM"/>
    <property type="match status" value="1"/>
</dbReference>
<evidence type="ECO:0000256" key="9">
    <source>
        <dbReference type="ARBA" id="ARBA00023002"/>
    </source>
</evidence>
<proteinExistence type="inferred from homology"/>
<comment type="caution">
    <text evidence="19">The sequence shown here is derived from an EMBL/GenBank/DDBJ whole genome shotgun (WGS) entry which is preliminary data.</text>
</comment>
<evidence type="ECO:0000256" key="2">
    <source>
        <dbReference type="ARBA" id="ARBA00004785"/>
    </source>
</evidence>
<comment type="function">
    <text evidence="13">Involved in the heme biosynthesis. Catalyzes the anaerobic oxidative decarboxylation of propionate groups of rings A and B of coproporphyrinogen III to yield the vinyl groups in protoporphyrinogen IX.</text>
</comment>
<evidence type="ECO:0000259" key="18">
    <source>
        <dbReference type="PROSITE" id="PS51918"/>
    </source>
</evidence>
<dbReference type="InterPro" id="IPR007197">
    <property type="entry name" value="rSAM"/>
</dbReference>
<evidence type="ECO:0000256" key="15">
    <source>
        <dbReference type="PIRNR" id="PIRNR000167"/>
    </source>
</evidence>
<dbReference type="STRING" id="1656094.BFC18_10475"/>
<keyword evidence="12 15" id="KW-0627">Porphyrin biosynthesis</keyword>
<feature type="binding site" evidence="16">
    <location>
        <position position="208"/>
    </location>
    <ligand>
        <name>S-adenosyl-L-methionine</name>
        <dbReference type="ChEBI" id="CHEBI:59789"/>
        <label>2</label>
    </ligand>
</feature>
<organism evidence="19 20">
    <name type="scientific">Alteromonas confluentis</name>
    <dbReference type="NCBI Taxonomy" id="1656094"/>
    <lineage>
        <taxon>Bacteria</taxon>
        <taxon>Pseudomonadati</taxon>
        <taxon>Pseudomonadota</taxon>
        <taxon>Gammaproteobacteria</taxon>
        <taxon>Alteromonadales</taxon>
        <taxon>Alteromonadaceae</taxon>
        <taxon>Alteromonas/Salinimonas group</taxon>
        <taxon>Alteromonas</taxon>
    </lineage>
</organism>
<feature type="binding site" evidence="16">
    <location>
        <position position="111"/>
    </location>
    <ligand>
        <name>S-adenosyl-L-methionine</name>
        <dbReference type="ChEBI" id="CHEBI:59789"/>
        <label>1</label>
    </ligand>
</feature>
<dbReference type="UniPathway" id="UPA00251">
    <property type="reaction ID" value="UER00323"/>
</dbReference>
<feature type="binding site" evidence="17">
    <location>
        <position position="65"/>
    </location>
    <ligand>
        <name>[4Fe-4S] cluster</name>
        <dbReference type="ChEBI" id="CHEBI:49883"/>
        <note>4Fe-4S-S-AdoMet</note>
    </ligand>
</feature>
<dbReference type="FunFam" id="1.10.10.920:FF:000001">
    <property type="entry name" value="Coproporphyrinogen-III oxidase"/>
    <property type="match status" value="1"/>
</dbReference>
<feature type="binding site" evidence="17">
    <location>
        <position position="61"/>
    </location>
    <ligand>
        <name>[4Fe-4S] cluster</name>
        <dbReference type="ChEBI" id="CHEBI:49883"/>
        <note>4Fe-4S-S-AdoMet</note>
    </ligand>
</feature>
<dbReference type="InterPro" id="IPR034505">
    <property type="entry name" value="Coproporphyrinogen-III_oxidase"/>
</dbReference>
<dbReference type="NCBIfam" id="TIGR00538">
    <property type="entry name" value="hemN"/>
    <property type="match status" value="1"/>
</dbReference>
<dbReference type="EMBL" id="MDHN01000021">
    <property type="protein sequence ID" value="OFC70867.1"/>
    <property type="molecule type" value="Genomic_DNA"/>
</dbReference>
<evidence type="ECO:0000313" key="20">
    <source>
        <dbReference type="Proteomes" id="UP000175691"/>
    </source>
</evidence>